<reference evidence="3" key="1">
    <citation type="submission" date="2020-02" db="EMBL/GenBank/DDBJ databases">
        <authorList>
            <person name="Palmer J.M."/>
        </authorList>
    </citation>
    <scope>NUCLEOTIDE SEQUENCE</scope>
    <source>
        <strain evidence="3">EPUS1.4</strain>
        <tissue evidence="3">Thallus</tissue>
    </source>
</reference>
<proteinExistence type="predicted"/>
<dbReference type="EMBL" id="JAACFV010000067">
    <property type="protein sequence ID" value="KAF7507550.1"/>
    <property type="molecule type" value="Genomic_DNA"/>
</dbReference>
<keyword evidence="1" id="KW-0812">Transmembrane</keyword>
<evidence type="ECO:0000313" key="4">
    <source>
        <dbReference type="Proteomes" id="UP000606974"/>
    </source>
</evidence>
<evidence type="ECO:0000256" key="1">
    <source>
        <dbReference type="SAM" id="Phobius"/>
    </source>
</evidence>
<gene>
    <name evidence="3" type="ORF">GJ744_010341</name>
</gene>
<keyword evidence="2" id="KW-0732">Signal</keyword>
<evidence type="ECO:0000313" key="3">
    <source>
        <dbReference type="EMBL" id="KAF7507550.1"/>
    </source>
</evidence>
<sequence>MTSKIAFLFTLVSLLSPVLAATNQFQHWYPEYRHIFQRILRQNCSDEYAFYLAGRKNFTRFEYYDRWIGAVNTSQLAFPPASCVLDHTSEWMKFNMAAAAVLLGLTPSILGALGPSVEEMSSLFIIARRPLLGICLAAGAPSLYPFRTFDYKEAIARLQDRNPHVRPRLFTRSYQYLVMIVEFIFAIGAIANNVTNSYQLGMQTSCVFAPQLWFLPILWAFLSILTHLFSALALRTRVNCERPYKTFIDWLRIQFTPIAEQKPLRVEPCEETRFSLVVAWWVSCYNPGLLIFGTITFSSLIFITVRDALAVIARYLTSLLVCRAILMYELGVLRAKYREEYERPESDQELQALRTKPDERLTLAQTWSEHGADAQEVRDF</sequence>
<keyword evidence="4" id="KW-1185">Reference proteome</keyword>
<feature type="signal peptide" evidence="2">
    <location>
        <begin position="1"/>
        <end position="20"/>
    </location>
</feature>
<feature type="transmembrane region" description="Helical" evidence="1">
    <location>
        <begin position="274"/>
        <end position="302"/>
    </location>
</feature>
<dbReference type="Proteomes" id="UP000606974">
    <property type="component" value="Unassembled WGS sequence"/>
</dbReference>
<feature type="transmembrane region" description="Helical" evidence="1">
    <location>
        <begin position="174"/>
        <end position="192"/>
    </location>
</feature>
<dbReference type="AlphaFoldDB" id="A0A8H7E3Q8"/>
<accession>A0A8H7E3Q8</accession>
<feature type="transmembrane region" description="Helical" evidence="1">
    <location>
        <begin position="94"/>
        <end position="113"/>
    </location>
</feature>
<comment type="caution">
    <text evidence="3">The sequence shown here is derived from an EMBL/GenBank/DDBJ whole genome shotgun (WGS) entry which is preliminary data.</text>
</comment>
<evidence type="ECO:0000256" key="2">
    <source>
        <dbReference type="SAM" id="SignalP"/>
    </source>
</evidence>
<organism evidence="3 4">
    <name type="scientific">Endocarpon pusillum</name>
    <dbReference type="NCBI Taxonomy" id="364733"/>
    <lineage>
        <taxon>Eukaryota</taxon>
        <taxon>Fungi</taxon>
        <taxon>Dikarya</taxon>
        <taxon>Ascomycota</taxon>
        <taxon>Pezizomycotina</taxon>
        <taxon>Eurotiomycetes</taxon>
        <taxon>Chaetothyriomycetidae</taxon>
        <taxon>Verrucariales</taxon>
        <taxon>Verrucariaceae</taxon>
        <taxon>Endocarpon</taxon>
    </lineage>
</organism>
<dbReference type="OrthoDB" id="3009728at2759"/>
<protein>
    <recommendedName>
        <fullName evidence="5">Autophagy-related protein</fullName>
    </recommendedName>
</protein>
<name>A0A8H7E3Q8_9EURO</name>
<feature type="chain" id="PRO_5034441693" description="Autophagy-related protein" evidence="2">
    <location>
        <begin position="21"/>
        <end position="380"/>
    </location>
</feature>
<feature type="transmembrane region" description="Helical" evidence="1">
    <location>
        <begin position="308"/>
        <end position="328"/>
    </location>
</feature>
<keyword evidence="1" id="KW-0472">Membrane</keyword>
<feature type="transmembrane region" description="Helical" evidence="1">
    <location>
        <begin position="212"/>
        <end position="234"/>
    </location>
</feature>
<evidence type="ECO:0008006" key="5">
    <source>
        <dbReference type="Google" id="ProtNLM"/>
    </source>
</evidence>
<keyword evidence="1" id="KW-1133">Transmembrane helix</keyword>